<evidence type="ECO:0000313" key="1">
    <source>
        <dbReference type="EMBL" id="GMS99126.1"/>
    </source>
</evidence>
<dbReference type="AlphaFoldDB" id="A0AAV5TY31"/>
<sequence>DVVAVFEQILERLEAAAVLKNHCLIRVIDHQLHHRVSVDKDCIEVEGPQEHTVRWQHHSRSLLPCNGAKRGVLEHEVAEACAIREVSNDELQI</sequence>
<evidence type="ECO:0000313" key="2">
    <source>
        <dbReference type="Proteomes" id="UP001432027"/>
    </source>
</evidence>
<organism evidence="1 2">
    <name type="scientific">Pristionchus entomophagus</name>
    <dbReference type="NCBI Taxonomy" id="358040"/>
    <lineage>
        <taxon>Eukaryota</taxon>
        <taxon>Metazoa</taxon>
        <taxon>Ecdysozoa</taxon>
        <taxon>Nematoda</taxon>
        <taxon>Chromadorea</taxon>
        <taxon>Rhabditida</taxon>
        <taxon>Rhabditina</taxon>
        <taxon>Diplogasteromorpha</taxon>
        <taxon>Diplogasteroidea</taxon>
        <taxon>Neodiplogasteridae</taxon>
        <taxon>Pristionchus</taxon>
    </lineage>
</organism>
<reference evidence="1" key="1">
    <citation type="submission" date="2023-10" db="EMBL/GenBank/DDBJ databases">
        <title>Genome assembly of Pristionchus species.</title>
        <authorList>
            <person name="Yoshida K."/>
            <person name="Sommer R.J."/>
        </authorList>
    </citation>
    <scope>NUCLEOTIDE SEQUENCE</scope>
    <source>
        <strain evidence="1">RS0144</strain>
    </source>
</reference>
<comment type="caution">
    <text evidence="1">The sequence shown here is derived from an EMBL/GenBank/DDBJ whole genome shotgun (WGS) entry which is preliminary data.</text>
</comment>
<protein>
    <submittedName>
        <fullName evidence="1">Uncharacterized protein</fullName>
    </submittedName>
</protein>
<proteinExistence type="predicted"/>
<dbReference type="Proteomes" id="UP001432027">
    <property type="component" value="Unassembled WGS sequence"/>
</dbReference>
<accession>A0AAV5TY31</accession>
<feature type="non-terminal residue" evidence="1">
    <location>
        <position position="1"/>
    </location>
</feature>
<dbReference type="EMBL" id="BTSX01000005">
    <property type="protein sequence ID" value="GMS99126.1"/>
    <property type="molecule type" value="Genomic_DNA"/>
</dbReference>
<feature type="non-terminal residue" evidence="1">
    <location>
        <position position="93"/>
    </location>
</feature>
<keyword evidence="2" id="KW-1185">Reference proteome</keyword>
<gene>
    <name evidence="1" type="ORF">PENTCL1PPCAC_21301</name>
</gene>
<name>A0AAV5TY31_9BILA</name>